<keyword evidence="1" id="KW-0812">Transmembrane</keyword>
<feature type="transmembrane region" description="Helical" evidence="1">
    <location>
        <begin position="92"/>
        <end position="111"/>
    </location>
</feature>
<dbReference type="Proteomes" id="UP001158045">
    <property type="component" value="Unassembled WGS sequence"/>
</dbReference>
<keyword evidence="3" id="KW-1185">Reference proteome</keyword>
<keyword evidence="1" id="KW-1133">Transmembrane helix</keyword>
<organism evidence="2 3">
    <name type="scientific">Fusibacter bizertensis</name>
    <dbReference type="NCBI Taxonomy" id="1488331"/>
    <lineage>
        <taxon>Bacteria</taxon>
        <taxon>Bacillati</taxon>
        <taxon>Bacillota</taxon>
        <taxon>Clostridia</taxon>
        <taxon>Eubacteriales</taxon>
        <taxon>Eubacteriales Family XII. Incertae Sedis</taxon>
        <taxon>Fusibacter</taxon>
    </lineage>
</organism>
<dbReference type="RefSeq" id="WP_281093858.1">
    <property type="nucleotide sequence ID" value="NZ_JARYZI010000004.1"/>
</dbReference>
<evidence type="ECO:0000256" key="1">
    <source>
        <dbReference type="SAM" id="Phobius"/>
    </source>
</evidence>
<sequence>MDQLKQKANKRIILLLIIAAVLSLSYFIITKQSLASASMGFITGLYISLLGICVALISKTALSMRSKEALKTHFIKESDERKILILQKTSRTAMLIYALSLGIATCISFFINDLVFYTLFATMLYMAIVKVALKLFYTHRY</sequence>
<evidence type="ECO:0000313" key="3">
    <source>
        <dbReference type="Proteomes" id="UP001158045"/>
    </source>
</evidence>
<gene>
    <name evidence="2" type="ORF">QE109_07705</name>
</gene>
<reference evidence="2 3" key="1">
    <citation type="submission" date="2023-04" db="EMBL/GenBank/DDBJ databases">
        <title>Fusibacter bizertensis strain WBS, isolated from littoral bottom sediments of the Arctic seas - biochemical and genomic analysis.</title>
        <authorList>
            <person name="Brioukhanov A.L."/>
        </authorList>
    </citation>
    <scope>NUCLEOTIDE SEQUENCE [LARGE SCALE GENOMIC DNA]</scope>
    <source>
        <strain evidence="2 3">WBS</strain>
    </source>
</reference>
<feature type="transmembrane region" description="Helical" evidence="1">
    <location>
        <begin position="12"/>
        <end position="29"/>
    </location>
</feature>
<keyword evidence="1" id="KW-0472">Membrane</keyword>
<evidence type="ECO:0000313" key="2">
    <source>
        <dbReference type="EMBL" id="MDH8678029.1"/>
    </source>
</evidence>
<accession>A0ABT6NC87</accession>
<feature type="transmembrane region" description="Helical" evidence="1">
    <location>
        <begin position="117"/>
        <end position="137"/>
    </location>
</feature>
<dbReference type="EMBL" id="JARYZI010000004">
    <property type="protein sequence ID" value="MDH8678029.1"/>
    <property type="molecule type" value="Genomic_DNA"/>
</dbReference>
<proteinExistence type="predicted"/>
<feature type="transmembrane region" description="Helical" evidence="1">
    <location>
        <begin position="35"/>
        <end position="57"/>
    </location>
</feature>
<comment type="caution">
    <text evidence="2">The sequence shown here is derived from an EMBL/GenBank/DDBJ whole genome shotgun (WGS) entry which is preliminary data.</text>
</comment>
<protein>
    <recommendedName>
        <fullName evidence="4">DUF2178 domain-containing protein</fullName>
    </recommendedName>
</protein>
<evidence type="ECO:0008006" key="4">
    <source>
        <dbReference type="Google" id="ProtNLM"/>
    </source>
</evidence>
<name>A0ABT6NC87_9FIRM</name>